<comment type="subcellular location">
    <subcellularLocation>
        <location evidence="1">Cell membrane</location>
        <topology evidence="1">Multi-pass membrane protein</topology>
    </subcellularLocation>
</comment>
<dbReference type="GO" id="GO:0015105">
    <property type="term" value="F:arsenite transmembrane transporter activity"/>
    <property type="evidence" value="ECO:0007669"/>
    <property type="project" value="TreeGrafter"/>
</dbReference>
<protein>
    <submittedName>
        <fullName evidence="9">Arsenite efflux pump ArsB, ACR3 family</fullName>
    </submittedName>
</protein>
<feature type="transmembrane region" description="Helical" evidence="8">
    <location>
        <begin position="36"/>
        <end position="57"/>
    </location>
</feature>
<evidence type="ECO:0000256" key="2">
    <source>
        <dbReference type="ARBA" id="ARBA00010110"/>
    </source>
</evidence>
<accession>A0A1M6J4B1</accession>
<dbReference type="EMBL" id="FQZF01000013">
    <property type="protein sequence ID" value="SHJ41528.1"/>
    <property type="molecule type" value="Genomic_DNA"/>
</dbReference>
<feature type="transmembrane region" description="Helical" evidence="8">
    <location>
        <begin position="127"/>
        <end position="147"/>
    </location>
</feature>
<feature type="transmembrane region" description="Helical" evidence="8">
    <location>
        <begin position="69"/>
        <end position="91"/>
    </location>
</feature>
<dbReference type="OrthoDB" id="3254016at2"/>
<evidence type="ECO:0000256" key="7">
    <source>
        <dbReference type="ARBA" id="ARBA00023136"/>
    </source>
</evidence>
<feature type="transmembrane region" description="Helical" evidence="8">
    <location>
        <begin position="263"/>
        <end position="283"/>
    </location>
</feature>
<dbReference type="InterPro" id="IPR002657">
    <property type="entry name" value="BilAc:Na_symport/Acr3"/>
</dbReference>
<keyword evidence="4" id="KW-1003">Cell membrane</keyword>
<dbReference type="InterPro" id="IPR038770">
    <property type="entry name" value="Na+/solute_symporter_sf"/>
</dbReference>
<gene>
    <name evidence="9" type="ORF">SAMN02745194_02520</name>
</gene>
<dbReference type="Proteomes" id="UP000184387">
    <property type="component" value="Unassembled WGS sequence"/>
</dbReference>
<dbReference type="GO" id="GO:0005886">
    <property type="term" value="C:plasma membrane"/>
    <property type="evidence" value="ECO:0007669"/>
    <property type="project" value="UniProtKB-SubCell"/>
</dbReference>
<feature type="transmembrane region" description="Helical" evidence="8">
    <location>
        <begin position="167"/>
        <end position="186"/>
    </location>
</feature>
<sequence>MTTSLRETLESNQVAIYFLTILIAGVGSLIVPTTGISAFIEPALTLMLFLTFLQVPLAALSKTLLQVRFLVALAVSNFIAVPVLVALILPLAPADPVVRLGVLMVLLTPCIDYVVTFSQIGRANSQSLLAATPMLLASQMLLLPVYLRLFLGDKAADLVALGPFLKAFLWLILVPLLLAALVQFGASQRTEMRRLKAGLDRLPVLSTALVLGLVFAGVVPQLGLAAPSALSVMPIYATFAVAAPVVGWTIGRIMQLSAPDGRAVAFSTATRNSLVVLPLAFAVPGAMPLLPAVIVAQTLIELIASLIYMKLMPVLGSTARPPASSD</sequence>
<evidence type="ECO:0000256" key="5">
    <source>
        <dbReference type="ARBA" id="ARBA00022692"/>
    </source>
</evidence>
<comment type="similarity">
    <text evidence="2">Belongs to the arsenical resistance-3 (ACR3) (TC 2.A.59) family.</text>
</comment>
<evidence type="ECO:0000313" key="10">
    <source>
        <dbReference type="Proteomes" id="UP000184387"/>
    </source>
</evidence>
<evidence type="ECO:0000256" key="3">
    <source>
        <dbReference type="ARBA" id="ARBA00022448"/>
    </source>
</evidence>
<feature type="transmembrane region" description="Helical" evidence="8">
    <location>
        <begin position="97"/>
        <end position="115"/>
    </location>
</feature>
<dbReference type="Gene3D" id="1.20.1530.20">
    <property type="match status" value="1"/>
</dbReference>
<keyword evidence="6 8" id="KW-1133">Transmembrane helix</keyword>
<keyword evidence="7 8" id="KW-0472">Membrane</keyword>
<name>A0A1M6J4B1_9PROT</name>
<evidence type="ECO:0000256" key="8">
    <source>
        <dbReference type="SAM" id="Phobius"/>
    </source>
</evidence>
<keyword evidence="5 8" id="KW-0812">Transmembrane</keyword>
<evidence type="ECO:0000313" key="9">
    <source>
        <dbReference type="EMBL" id="SHJ41528.1"/>
    </source>
</evidence>
<feature type="transmembrane region" description="Helical" evidence="8">
    <location>
        <begin position="231"/>
        <end position="251"/>
    </location>
</feature>
<feature type="transmembrane region" description="Helical" evidence="8">
    <location>
        <begin position="198"/>
        <end position="219"/>
    </location>
</feature>
<dbReference type="RefSeq" id="WP_073135196.1">
    <property type="nucleotide sequence ID" value="NZ_FQZF01000013.1"/>
</dbReference>
<dbReference type="PANTHER" id="PTHR43057:SF1">
    <property type="entry name" value="ARSENICAL-RESISTANCE PROTEIN 3"/>
    <property type="match status" value="1"/>
</dbReference>
<reference evidence="9 10" key="1">
    <citation type="submission" date="2016-11" db="EMBL/GenBank/DDBJ databases">
        <authorList>
            <person name="Jaros S."/>
            <person name="Januszkiewicz K."/>
            <person name="Wedrychowicz H."/>
        </authorList>
    </citation>
    <scope>NUCLEOTIDE SEQUENCE [LARGE SCALE GENOMIC DNA]</scope>
    <source>
        <strain evidence="9 10">DSM 14916</strain>
    </source>
</reference>
<dbReference type="STRING" id="198092.SAMN02745194_02520"/>
<keyword evidence="10" id="KW-1185">Reference proteome</keyword>
<evidence type="ECO:0000256" key="6">
    <source>
        <dbReference type="ARBA" id="ARBA00022989"/>
    </source>
</evidence>
<feature type="transmembrane region" description="Helical" evidence="8">
    <location>
        <begin position="12"/>
        <end position="30"/>
    </location>
</feature>
<keyword evidence="3" id="KW-0813">Transport</keyword>
<evidence type="ECO:0000256" key="1">
    <source>
        <dbReference type="ARBA" id="ARBA00004651"/>
    </source>
</evidence>
<dbReference type="PANTHER" id="PTHR43057">
    <property type="entry name" value="ARSENITE EFFLUX TRANSPORTER"/>
    <property type="match status" value="1"/>
</dbReference>
<dbReference type="Pfam" id="PF01758">
    <property type="entry name" value="SBF"/>
    <property type="match status" value="1"/>
</dbReference>
<proteinExistence type="inferred from homology"/>
<organism evidence="9 10">
    <name type="scientific">Muricoccus roseus</name>
    <dbReference type="NCBI Taxonomy" id="198092"/>
    <lineage>
        <taxon>Bacteria</taxon>
        <taxon>Pseudomonadati</taxon>
        <taxon>Pseudomonadota</taxon>
        <taxon>Alphaproteobacteria</taxon>
        <taxon>Acetobacterales</taxon>
        <taxon>Roseomonadaceae</taxon>
        <taxon>Muricoccus</taxon>
    </lineage>
</organism>
<dbReference type="GO" id="GO:0015297">
    <property type="term" value="F:antiporter activity"/>
    <property type="evidence" value="ECO:0007669"/>
    <property type="project" value="InterPro"/>
</dbReference>
<dbReference type="GO" id="GO:0015104">
    <property type="term" value="F:antimonite transmembrane transporter activity"/>
    <property type="evidence" value="ECO:0007669"/>
    <property type="project" value="TreeGrafter"/>
</dbReference>
<dbReference type="InterPro" id="IPR004706">
    <property type="entry name" value="Arsenical-R_Acr3"/>
</dbReference>
<evidence type="ECO:0000256" key="4">
    <source>
        <dbReference type="ARBA" id="ARBA00022475"/>
    </source>
</evidence>
<dbReference type="AlphaFoldDB" id="A0A1M6J4B1"/>